<keyword evidence="5 8" id="KW-0472">Membrane</keyword>
<reference evidence="11 12" key="1">
    <citation type="journal article" date="2013" name="BMC Genomics">
        <title>The miniature genome of a carnivorous plant Genlisea aurea contains a low number of genes and short non-coding sequences.</title>
        <authorList>
            <person name="Leushkin E.V."/>
            <person name="Sutormin R.A."/>
            <person name="Nabieva E.R."/>
            <person name="Penin A.A."/>
            <person name="Kondrashov A.S."/>
            <person name="Logacheva M.D."/>
        </authorList>
    </citation>
    <scope>NUCLEOTIDE SEQUENCE [LARGE SCALE GENOMIC DNA]</scope>
</reference>
<dbReference type="InterPro" id="IPR036259">
    <property type="entry name" value="MFS_trans_sf"/>
</dbReference>
<dbReference type="InterPro" id="IPR044770">
    <property type="entry name" value="MFS_spinster-like"/>
</dbReference>
<keyword evidence="3 8" id="KW-0812">Transmembrane</keyword>
<dbReference type="GO" id="GO:0016020">
    <property type="term" value="C:membrane"/>
    <property type="evidence" value="ECO:0007669"/>
    <property type="project" value="UniProtKB-SubCell"/>
</dbReference>
<dbReference type="PANTHER" id="PTHR23505:SF78">
    <property type="entry name" value="MAJOR FACILITATOR SUPERFAMILY PROTEIN"/>
    <property type="match status" value="1"/>
</dbReference>
<feature type="transmembrane region" description="Helical" evidence="8">
    <location>
        <begin position="310"/>
        <end position="332"/>
    </location>
</feature>
<sequence length="470" mass="50744">RTRSLFGISLSLIIINMASIMERADENLLPAVYKEVSETFSAGPSDLGYLTFIRNFVQGLASPVAGVLAISYDRPTVLAFGIFCWALSTAAVGASNAFFQVALWRAVNGFGLAIVIPALQSFIADSYRDGVRGAGFGFLNLIGTVGGIGGGAIATVMAGHDFWGVPGWRFAFVMMGILSCFIGYLVLQFVVDPKKLNVSSDSGKAHHDDRESLMENRSSKSTNVWYESWTAMKAVMKIPTFQFIVLQGLVGSIPWTAFVFVTLWLELIGFDHNRAATLVSLFAAGCALGSFLGGVIADRLSQKYPYSGRIACAQFSAAMGIPFSLFVLKIIPQDRTSYGAYASTLLVMGLAISWCATAANGPMFAQVVPPRHRTMIYAFDRAFEVSFSSFAAPVVGILAERLYGYDAKSVDPVLGSAKAALALSRGLLCMMIVPFGLCSLFYTPLYWCFKQDCENAGRLVATSSKDTEMV</sequence>
<evidence type="ECO:0000256" key="8">
    <source>
        <dbReference type="SAM" id="Phobius"/>
    </source>
</evidence>
<evidence type="ECO:0000256" key="1">
    <source>
        <dbReference type="ARBA" id="ARBA00004141"/>
    </source>
</evidence>
<dbReference type="InterPro" id="IPR020846">
    <property type="entry name" value="MFS_dom"/>
</dbReference>
<comment type="similarity">
    <text evidence="6">Belongs to the major facilitator superfamily. Spinster (TC 2.A.1.49) family.</text>
</comment>
<dbReference type="GO" id="GO:0022857">
    <property type="term" value="F:transmembrane transporter activity"/>
    <property type="evidence" value="ECO:0007669"/>
    <property type="project" value="InterPro"/>
</dbReference>
<evidence type="ECO:0000256" key="4">
    <source>
        <dbReference type="ARBA" id="ARBA00022989"/>
    </source>
</evidence>
<keyword evidence="4 8" id="KW-1133">Transmembrane helix</keyword>
<keyword evidence="9" id="KW-0732">Signal</keyword>
<feature type="transmembrane region" description="Helical" evidence="8">
    <location>
        <begin position="105"/>
        <end position="124"/>
    </location>
</feature>
<feature type="transmembrane region" description="Helical" evidence="8">
    <location>
        <begin position="382"/>
        <end position="399"/>
    </location>
</feature>
<evidence type="ECO:0000256" key="7">
    <source>
        <dbReference type="ARBA" id="ARBA00044504"/>
    </source>
</evidence>
<dbReference type="OrthoDB" id="440755at2759"/>
<evidence type="ECO:0000256" key="5">
    <source>
        <dbReference type="ARBA" id="ARBA00023136"/>
    </source>
</evidence>
<feature type="transmembrane region" description="Helical" evidence="8">
    <location>
        <begin position="170"/>
        <end position="191"/>
    </location>
</feature>
<keyword evidence="2" id="KW-0813">Transport</keyword>
<feature type="transmembrane region" description="Helical" evidence="8">
    <location>
        <begin position="77"/>
        <end position="99"/>
    </location>
</feature>
<evidence type="ECO:0000313" key="12">
    <source>
        <dbReference type="Proteomes" id="UP000015453"/>
    </source>
</evidence>
<gene>
    <name evidence="11" type="ORF">M569_03447</name>
</gene>
<evidence type="ECO:0000256" key="3">
    <source>
        <dbReference type="ARBA" id="ARBA00022692"/>
    </source>
</evidence>
<evidence type="ECO:0000313" key="11">
    <source>
        <dbReference type="EMBL" id="EPS71312.1"/>
    </source>
</evidence>
<feature type="non-terminal residue" evidence="11">
    <location>
        <position position="470"/>
    </location>
</feature>
<name>S8EFF8_9LAMI</name>
<evidence type="ECO:0000256" key="6">
    <source>
        <dbReference type="ARBA" id="ARBA00024338"/>
    </source>
</evidence>
<dbReference type="Gene3D" id="1.20.1250.20">
    <property type="entry name" value="MFS general substrate transporter like domains"/>
    <property type="match status" value="1"/>
</dbReference>
<feature type="domain" description="Major facilitator superfamily (MFS) profile" evidence="10">
    <location>
        <begin position="11"/>
        <end position="437"/>
    </location>
</feature>
<evidence type="ECO:0000256" key="9">
    <source>
        <dbReference type="SAM" id="SignalP"/>
    </source>
</evidence>
<dbReference type="InterPro" id="IPR011701">
    <property type="entry name" value="MFS"/>
</dbReference>
<evidence type="ECO:0000259" key="10">
    <source>
        <dbReference type="PROSITE" id="PS50850"/>
    </source>
</evidence>
<proteinExistence type="inferred from homology"/>
<feature type="transmembrane region" description="Helical" evidence="8">
    <location>
        <begin position="338"/>
        <end position="361"/>
    </location>
</feature>
<evidence type="ECO:0000256" key="2">
    <source>
        <dbReference type="ARBA" id="ARBA00022448"/>
    </source>
</evidence>
<comment type="caution">
    <text evidence="11">The sequence shown here is derived from an EMBL/GenBank/DDBJ whole genome shotgun (WGS) entry which is preliminary data.</text>
</comment>
<dbReference type="AlphaFoldDB" id="S8EFF8"/>
<accession>S8EFF8</accession>
<feature type="transmembrane region" description="Helical" evidence="8">
    <location>
        <begin position="47"/>
        <end position="70"/>
    </location>
</feature>
<dbReference type="Pfam" id="PF07690">
    <property type="entry name" value="MFS_1"/>
    <property type="match status" value="1"/>
</dbReference>
<organism evidence="11 12">
    <name type="scientific">Genlisea aurea</name>
    <dbReference type="NCBI Taxonomy" id="192259"/>
    <lineage>
        <taxon>Eukaryota</taxon>
        <taxon>Viridiplantae</taxon>
        <taxon>Streptophyta</taxon>
        <taxon>Embryophyta</taxon>
        <taxon>Tracheophyta</taxon>
        <taxon>Spermatophyta</taxon>
        <taxon>Magnoliopsida</taxon>
        <taxon>eudicotyledons</taxon>
        <taxon>Gunneridae</taxon>
        <taxon>Pentapetalae</taxon>
        <taxon>asterids</taxon>
        <taxon>lamiids</taxon>
        <taxon>Lamiales</taxon>
        <taxon>Lentibulariaceae</taxon>
        <taxon>Genlisea</taxon>
    </lineage>
</organism>
<comment type="similarity">
    <text evidence="7">Belongs to the major facilitator superfamily. Phosphate:H(+) symporter (TC 2.A.1.9) family.</text>
</comment>
<feature type="transmembrane region" description="Helical" evidence="8">
    <location>
        <begin position="277"/>
        <end position="298"/>
    </location>
</feature>
<feature type="chain" id="PRO_5004563034" description="Major facilitator superfamily (MFS) profile domain-containing protein" evidence="9">
    <location>
        <begin position="21"/>
        <end position="470"/>
    </location>
</feature>
<feature type="transmembrane region" description="Helical" evidence="8">
    <location>
        <begin position="136"/>
        <end position="158"/>
    </location>
</feature>
<dbReference type="Proteomes" id="UP000015453">
    <property type="component" value="Unassembled WGS sequence"/>
</dbReference>
<dbReference type="SUPFAM" id="SSF103473">
    <property type="entry name" value="MFS general substrate transporter"/>
    <property type="match status" value="1"/>
</dbReference>
<dbReference type="PROSITE" id="PS50850">
    <property type="entry name" value="MFS"/>
    <property type="match status" value="1"/>
</dbReference>
<feature type="transmembrane region" description="Helical" evidence="8">
    <location>
        <begin position="243"/>
        <end position="265"/>
    </location>
</feature>
<feature type="non-terminal residue" evidence="11">
    <location>
        <position position="1"/>
    </location>
</feature>
<dbReference type="EMBL" id="AUSU01001314">
    <property type="protein sequence ID" value="EPS71312.1"/>
    <property type="molecule type" value="Genomic_DNA"/>
</dbReference>
<keyword evidence="12" id="KW-1185">Reference proteome</keyword>
<feature type="signal peptide" evidence="9">
    <location>
        <begin position="1"/>
        <end position="20"/>
    </location>
</feature>
<dbReference type="CDD" id="cd17328">
    <property type="entry name" value="MFS_spinster_like"/>
    <property type="match status" value="1"/>
</dbReference>
<comment type="subcellular location">
    <subcellularLocation>
        <location evidence="1">Membrane</location>
        <topology evidence="1">Multi-pass membrane protein</topology>
    </subcellularLocation>
</comment>
<feature type="transmembrane region" description="Helical" evidence="8">
    <location>
        <begin position="419"/>
        <end position="442"/>
    </location>
</feature>
<protein>
    <recommendedName>
        <fullName evidence="10">Major facilitator superfamily (MFS) profile domain-containing protein</fullName>
    </recommendedName>
</protein>
<dbReference type="PANTHER" id="PTHR23505">
    <property type="entry name" value="SPINSTER"/>
    <property type="match status" value="1"/>
</dbReference>